<dbReference type="EMBL" id="CP012643">
    <property type="protein sequence ID" value="ALJ00174.1"/>
    <property type="molecule type" value="Genomic_DNA"/>
</dbReference>
<dbReference type="CDD" id="cd18794">
    <property type="entry name" value="SF2_C_RecQ"/>
    <property type="match status" value="1"/>
</dbReference>
<protein>
    <recommendedName>
        <fullName evidence="11">ATP-dependent DNA helicase RecQ</fullName>
        <ecNumber evidence="10">5.6.2.4</ecNumber>
    </recommendedName>
    <alternativeName>
        <fullName evidence="12">DNA 3'-5' helicase RecQ</fullName>
    </alternativeName>
</protein>
<dbReference type="EC" id="5.6.2.4" evidence="10"/>
<dbReference type="FunFam" id="3.40.50.300:FF:001389">
    <property type="entry name" value="ATP-dependent DNA helicase RecQ"/>
    <property type="match status" value="1"/>
</dbReference>
<accession>A0A0P0CKT6</accession>
<dbReference type="GO" id="GO:0046872">
    <property type="term" value="F:metal ion binding"/>
    <property type="evidence" value="ECO:0007669"/>
    <property type="project" value="UniProtKB-KW"/>
</dbReference>
<sequence length="637" mass="72019">MADIQDILKQYWGHEEFRPGQVEIITSVLKGQDTLAILPTGGGKSVCFQLPVLVMGGVCVVVSPLVALMKDQVENLRKRGLSAAALHAGQPERERDLILDNCVFGGVQFLYVSPERLQTELFLERVKRMNVCLLAVDEAHCISQWGYDFRPPYLEIAKLREVLPDTPILALTASATEVVKTDIQEKLKFKKQVVVQQSFARKNLSYSVLQTEDKEGRLREILQKMNGTAIVYVRNRRRTMELADWLHRQGIKAGAYHAGLPHQTRTSAQNDWIMDRVRVMVATNAFGMGIDKPDVRLVVHLDLPDSLEAYYQEAGRAGRDGKYSYATVLLGPEDTGLLLKKTEEAYPPVETLKRVYQALANFYQLATGSGAFQSFDFDLAEFSRTYQLSPIETHFALKQLESEGLLQLNEGFFSPSKVNLLLGNNQLYEFQILNESLEPIIKGLLRLYGGEMFRDFVKISEKGLAKHLSLPEATVKQQLQHLHQRKVLVYEPQHDGPQVQFTAPRFDAASLPVDQKRLSLFRERALEKAHSVVAFMQNSKQCRTIQILGYFGENSSEPCRICDYCLAQKKKKKLDENKLHMEARVLSHLKQTPLHPKSIAMHFSSSEQELLGNLIQEMLESGVVGYTAEGNLAKKEK</sequence>
<evidence type="ECO:0000256" key="8">
    <source>
        <dbReference type="ARBA" id="ARBA00023235"/>
    </source>
</evidence>
<keyword evidence="3" id="KW-0547">Nucleotide-binding</keyword>
<keyword evidence="2" id="KW-0479">Metal-binding</keyword>
<evidence type="ECO:0000256" key="12">
    <source>
        <dbReference type="ARBA" id="ARBA00044550"/>
    </source>
</evidence>
<dbReference type="Gene3D" id="3.40.50.300">
    <property type="entry name" value="P-loop containing nucleotide triphosphate hydrolases"/>
    <property type="match status" value="2"/>
</dbReference>
<evidence type="ECO:0000313" key="16">
    <source>
        <dbReference type="Proteomes" id="UP000061382"/>
    </source>
</evidence>
<dbReference type="OrthoDB" id="9763310at2"/>
<dbReference type="GO" id="GO:0006281">
    <property type="term" value="P:DNA repair"/>
    <property type="evidence" value="ECO:0007669"/>
    <property type="project" value="TreeGrafter"/>
</dbReference>
<comment type="catalytic activity">
    <reaction evidence="9">
        <text>Couples ATP hydrolysis with the unwinding of duplex DNA by translocating in the 3'-5' direction.</text>
        <dbReference type="EC" id="5.6.2.4"/>
    </reaction>
</comment>
<dbReference type="SUPFAM" id="SSF52540">
    <property type="entry name" value="P-loop containing nucleoside triphosphate hydrolases"/>
    <property type="match status" value="1"/>
</dbReference>
<dbReference type="Gene3D" id="1.10.10.10">
    <property type="entry name" value="Winged helix-like DNA-binding domain superfamily/Winged helix DNA-binding domain"/>
    <property type="match status" value="1"/>
</dbReference>
<keyword evidence="16" id="KW-1185">Reference proteome</keyword>
<dbReference type="PROSITE" id="PS51194">
    <property type="entry name" value="HELICASE_CTER"/>
    <property type="match status" value="1"/>
</dbReference>
<keyword evidence="6" id="KW-0067">ATP-binding</keyword>
<dbReference type="InterPro" id="IPR001650">
    <property type="entry name" value="Helicase_C-like"/>
</dbReference>
<evidence type="ECO:0000256" key="3">
    <source>
        <dbReference type="ARBA" id="ARBA00022741"/>
    </source>
</evidence>
<feature type="domain" description="Helicase C-terminal" evidence="14">
    <location>
        <begin position="217"/>
        <end position="360"/>
    </location>
</feature>
<dbReference type="InterPro" id="IPR036388">
    <property type="entry name" value="WH-like_DNA-bd_sf"/>
</dbReference>
<dbReference type="GO" id="GO:0016787">
    <property type="term" value="F:hydrolase activity"/>
    <property type="evidence" value="ECO:0007669"/>
    <property type="project" value="UniProtKB-KW"/>
</dbReference>
<feature type="domain" description="Helicase ATP-binding" evidence="13">
    <location>
        <begin position="25"/>
        <end position="193"/>
    </location>
</feature>
<evidence type="ECO:0000259" key="14">
    <source>
        <dbReference type="PROSITE" id="PS51194"/>
    </source>
</evidence>
<dbReference type="PANTHER" id="PTHR13710:SF105">
    <property type="entry name" value="ATP-DEPENDENT DNA HELICASE Q1"/>
    <property type="match status" value="1"/>
</dbReference>
<evidence type="ECO:0000256" key="2">
    <source>
        <dbReference type="ARBA" id="ARBA00022723"/>
    </source>
</evidence>
<dbReference type="SMART" id="SM00490">
    <property type="entry name" value="HELICc"/>
    <property type="match status" value="1"/>
</dbReference>
<evidence type="ECO:0000259" key="13">
    <source>
        <dbReference type="PROSITE" id="PS51192"/>
    </source>
</evidence>
<evidence type="ECO:0000256" key="1">
    <source>
        <dbReference type="ARBA" id="ARBA00005446"/>
    </source>
</evidence>
<dbReference type="GO" id="GO:0030894">
    <property type="term" value="C:replisome"/>
    <property type="evidence" value="ECO:0007669"/>
    <property type="project" value="TreeGrafter"/>
</dbReference>
<dbReference type="STRING" id="512763.DC20_15890"/>
<evidence type="ECO:0000256" key="6">
    <source>
        <dbReference type="ARBA" id="ARBA00022840"/>
    </source>
</evidence>
<dbReference type="AlphaFoldDB" id="A0A0P0CKT6"/>
<dbReference type="GO" id="GO:0043590">
    <property type="term" value="C:bacterial nucleoid"/>
    <property type="evidence" value="ECO:0007669"/>
    <property type="project" value="TreeGrafter"/>
</dbReference>
<evidence type="ECO:0000256" key="5">
    <source>
        <dbReference type="ARBA" id="ARBA00022806"/>
    </source>
</evidence>
<dbReference type="GO" id="GO:0003677">
    <property type="term" value="F:DNA binding"/>
    <property type="evidence" value="ECO:0007669"/>
    <property type="project" value="UniProtKB-KW"/>
</dbReference>
<gene>
    <name evidence="15" type="ORF">DC20_15890</name>
</gene>
<dbReference type="PROSITE" id="PS51192">
    <property type="entry name" value="HELICASE_ATP_BIND_1"/>
    <property type="match status" value="1"/>
</dbReference>
<keyword evidence="4" id="KW-0378">Hydrolase</keyword>
<keyword evidence="8" id="KW-0413">Isomerase</keyword>
<dbReference type="KEGG" id="rti:DC20_15890"/>
<keyword evidence="7" id="KW-0238">DNA-binding</keyword>
<organism evidence="15 16">
    <name type="scientific">Rufibacter tibetensis</name>
    <dbReference type="NCBI Taxonomy" id="512763"/>
    <lineage>
        <taxon>Bacteria</taxon>
        <taxon>Pseudomonadati</taxon>
        <taxon>Bacteroidota</taxon>
        <taxon>Cytophagia</taxon>
        <taxon>Cytophagales</taxon>
        <taxon>Hymenobacteraceae</taxon>
        <taxon>Rufibacter</taxon>
    </lineage>
</organism>
<dbReference type="GO" id="GO:0006310">
    <property type="term" value="P:DNA recombination"/>
    <property type="evidence" value="ECO:0007669"/>
    <property type="project" value="InterPro"/>
</dbReference>
<dbReference type="Pfam" id="PF00271">
    <property type="entry name" value="Helicase_C"/>
    <property type="match status" value="1"/>
</dbReference>
<dbReference type="InterPro" id="IPR014001">
    <property type="entry name" value="Helicase_ATP-bd"/>
</dbReference>
<dbReference type="PANTHER" id="PTHR13710">
    <property type="entry name" value="DNA HELICASE RECQ FAMILY MEMBER"/>
    <property type="match status" value="1"/>
</dbReference>
<evidence type="ECO:0000256" key="4">
    <source>
        <dbReference type="ARBA" id="ARBA00022801"/>
    </source>
</evidence>
<dbReference type="SMART" id="SM00487">
    <property type="entry name" value="DEXDc"/>
    <property type="match status" value="1"/>
</dbReference>
<evidence type="ECO:0000256" key="7">
    <source>
        <dbReference type="ARBA" id="ARBA00023125"/>
    </source>
</evidence>
<evidence type="ECO:0000256" key="10">
    <source>
        <dbReference type="ARBA" id="ARBA00034808"/>
    </source>
</evidence>
<dbReference type="RefSeq" id="WP_062544725.1">
    <property type="nucleotide sequence ID" value="NZ_CP012643.1"/>
</dbReference>
<dbReference type="InterPro" id="IPR004589">
    <property type="entry name" value="DNA_helicase_ATP-dep_RecQ"/>
</dbReference>
<proteinExistence type="inferred from homology"/>
<dbReference type="PATRIC" id="fig|512763.3.peg.3493"/>
<dbReference type="Proteomes" id="UP000061382">
    <property type="component" value="Chromosome"/>
</dbReference>
<dbReference type="Pfam" id="PF00270">
    <property type="entry name" value="DEAD"/>
    <property type="match status" value="1"/>
</dbReference>
<reference evidence="15 16" key="1">
    <citation type="submission" date="2015-08" db="EMBL/GenBank/DDBJ databases">
        <title>Complete genome sequence of Rufibacter tibetensis strain 1351t, a radiation-resistant bacterium from tibet plateau.</title>
        <authorList>
            <person name="Dai J."/>
        </authorList>
    </citation>
    <scope>NUCLEOTIDE SEQUENCE [LARGE SCALE GENOMIC DNA]</scope>
    <source>
        <strain evidence="15 16">1351</strain>
    </source>
</reference>
<keyword evidence="5" id="KW-0347">Helicase</keyword>
<dbReference type="CDD" id="cd17920">
    <property type="entry name" value="DEXHc_RecQ"/>
    <property type="match status" value="1"/>
</dbReference>
<dbReference type="GO" id="GO:0005737">
    <property type="term" value="C:cytoplasm"/>
    <property type="evidence" value="ECO:0007669"/>
    <property type="project" value="TreeGrafter"/>
</dbReference>
<evidence type="ECO:0000313" key="15">
    <source>
        <dbReference type="EMBL" id="ALJ00174.1"/>
    </source>
</evidence>
<evidence type="ECO:0000256" key="9">
    <source>
        <dbReference type="ARBA" id="ARBA00034617"/>
    </source>
</evidence>
<dbReference type="GO" id="GO:0005524">
    <property type="term" value="F:ATP binding"/>
    <property type="evidence" value="ECO:0007669"/>
    <property type="project" value="UniProtKB-KW"/>
</dbReference>
<evidence type="ECO:0000256" key="11">
    <source>
        <dbReference type="ARBA" id="ARBA00044535"/>
    </source>
</evidence>
<comment type="similarity">
    <text evidence="1">Belongs to the helicase family. RecQ subfamily.</text>
</comment>
<dbReference type="InterPro" id="IPR032284">
    <property type="entry name" value="RecQ_Zn-bd"/>
</dbReference>
<dbReference type="Pfam" id="PF16124">
    <property type="entry name" value="RecQ_Zn_bind"/>
    <property type="match status" value="1"/>
</dbReference>
<name>A0A0P0CKT6_9BACT</name>
<dbReference type="GO" id="GO:0009378">
    <property type="term" value="F:four-way junction helicase activity"/>
    <property type="evidence" value="ECO:0007669"/>
    <property type="project" value="TreeGrafter"/>
</dbReference>
<dbReference type="InterPro" id="IPR011545">
    <property type="entry name" value="DEAD/DEAH_box_helicase_dom"/>
</dbReference>
<dbReference type="GO" id="GO:0043138">
    <property type="term" value="F:3'-5' DNA helicase activity"/>
    <property type="evidence" value="ECO:0007669"/>
    <property type="project" value="UniProtKB-EC"/>
</dbReference>
<dbReference type="NCBIfam" id="TIGR00614">
    <property type="entry name" value="recQ_fam"/>
    <property type="match status" value="1"/>
</dbReference>
<dbReference type="InterPro" id="IPR027417">
    <property type="entry name" value="P-loop_NTPase"/>
</dbReference>